<accession>A0A5C6G0B0</accession>
<name>A0A5C6G0B0_METRR</name>
<dbReference type="GO" id="GO:0004674">
    <property type="term" value="F:protein serine/threonine kinase activity"/>
    <property type="evidence" value="ECO:0007669"/>
    <property type="project" value="UniProtKB-EC"/>
</dbReference>
<keyword evidence="5" id="KW-0067">ATP-binding</keyword>
<evidence type="ECO:0000256" key="2">
    <source>
        <dbReference type="ARBA" id="ARBA00022679"/>
    </source>
</evidence>
<dbReference type="PROSITE" id="PS50011">
    <property type="entry name" value="PROTEIN_KINASE_DOM"/>
    <property type="match status" value="1"/>
</dbReference>
<dbReference type="Gene3D" id="1.10.510.10">
    <property type="entry name" value="Transferase(Phosphotransferase) domain 1"/>
    <property type="match status" value="1"/>
</dbReference>
<organism evidence="7 8">
    <name type="scientific">Metarhizium rileyi (strain RCEF 4871)</name>
    <name type="common">Nomuraea rileyi</name>
    <dbReference type="NCBI Taxonomy" id="1649241"/>
    <lineage>
        <taxon>Eukaryota</taxon>
        <taxon>Fungi</taxon>
        <taxon>Dikarya</taxon>
        <taxon>Ascomycota</taxon>
        <taxon>Pezizomycotina</taxon>
        <taxon>Sordariomycetes</taxon>
        <taxon>Hypocreomycetidae</taxon>
        <taxon>Hypocreales</taxon>
        <taxon>Clavicipitaceae</taxon>
        <taxon>Metarhizium</taxon>
    </lineage>
</organism>
<feature type="domain" description="Protein kinase" evidence="6">
    <location>
        <begin position="1"/>
        <end position="91"/>
    </location>
</feature>
<dbReference type="Proteomes" id="UP000317257">
    <property type="component" value="Unassembled WGS sequence"/>
</dbReference>
<sequence length="107" mass="12561">MAPELFEKPRHYTNKVDIWALGLIGMELFTAWHPASDDKWDPNDFGLWMRKVIRPHIDEAPEQLRTLLEGLLRKTPERRWSAGKCLKWLWKLTAADGSRQLEHTVPT</sequence>
<evidence type="ECO:0000256" key="5">
    <source>
        <dbReference type="ARBA" id="ARBA00022840"/>
    </source>
</evidence>
<dbReference type="InterPro" id="IPR011009">
    <property type="entry name" value="Kinase-like_dom_sf"/>
</dbReference>
<dbReference type="EMBL" id="SBHS01000072">
    <property type="protein sequence ID" value="TWU70589.1"/>
    <property type="molecule type" value="Genomic_DNA"/>
</dbReference>
<comment type="caution">
    <text evidence="7">The sequence shown here is derived from an EMBL/GenBank/DDBJ whole genome shotgun (WGS) entry which is preliminary data.</text>
</comment>
<dbReference type="InterPro" id="IPR050660">
    <property type="entry name" value="NEK_Ser/Thr_kinase"/>
</dbReference>
<evidence type="ECO:0000313" key="8">
    <source>
        <dbReference type="Proteomes" id="UP000317257"/>
    </source>
</evidence>
<evidence type="ECO:0000313" key="7">
    <source>
        <dbReference type="EMBL" id="TWU70589.1"/>
    </source>
</evidence>
<dbReference type="PANTHER" id="PTHR43671:SF13">
    <property type="entry name" value="SERINE_THREONINE-PROTEIN KINASE NEK2"/>
    <property type="match status" value="1"/>
</dbReference>
<dbReference type="SUPFAM" id="SSF56112">
    <property type="entry name" value="Protein kinase-like (PK-like)"/>
    <property type="match status" value="1"/>
</dbReference>
<keyword evidence="3" id="KW-0547">Nucleotide-binding</keyword>
<dbReference type="Pfam" id="PF00069">
    <property type="entry name" value="Pkinase"/>
    <property type="match status" value="1"/>
</dbReference>
<evidence type="ECO:0000256" key="3">
    <source>
        <dbReference type="ARBA" id="ARBA00022741"/>
    </source>
</evidence>
<keyword evidence="2" id="KW-0808">Transferase</keyword>
<dbReference type="AlphaFoldDB" id="A0A5C6G0B0"/>
<gene>
    <name evidence="7" type="ORF">ED733_001336</name>
</gene>
<reference evidence="8" key="1">
    <citation type="submission" date="2018-12" db="EMBL/GenBank/DDBJ databases">
        <title>The complete genome of Metarhizium rileyi, a key fungal pathogen of Lepidoptera.</title>
        <authorList>
            <person name="Binneck E."/>
            <person name="Lastra C.C.L."/>
            <person name="Sosa-Gomez D.R."/>
        </authorList>
    </citation>
    <scope>NUCLEOTIDE SEQUENCE [LARGE SCALE GENOMIC DNA]</scope>
    <source>
        <strain evidence="8">Cep018-CH2</strain>
    </source>
</reference>
<dbReference type="GO" id="GO:0005524">
    <property type="term" value="F:ATP binding"/>
    <property type="evidence" value="ECO:0007669"/>
    <property type="project" value="UniProtKB-KW"/>
</dbReference>
<dbReference type="PANTHER" id="PTHR43671">
    <property type="entry name" value="SERINE/THREONINE-PROTEIN KINASE NEK"/>
    <property type="match status" value="1"/>
</dbReference>
<evidence type="ECO:0000256" key="4">
    <source>
        <dbReference type="ARBA" id="ARBA00022777"/>
    </source>
</evidence>
<dbReference type="EC" id="2.7.11.1" evidence="1"/>
<evidence type="ECO:0000256" key="1">
    <source>
        <dbReference type="ARBA" id="ARBA00012513"/>
    </source>
</evidence>
<evidence type="ECO:0000259" key="6">
    <source>
        <dbReference type="PROSITE" id="PS50011"/>
    </source>
</evidence>
<keyword evidence="4" id="KW-0418">Kinase</keyword>
<proteinExistence type="predicted"/>
<protein>
    <recommendedName>
        <fullName evidence="1">non-specific serine/threonine protein kinase</fullName>
        <ecNumber evidence="1">2.7.11.1</ecNumber>
    </recommendedName>
</protein>
<dbReference type="InterPro" id="IPR000719">
    <property type="entry name" value="Prot_kinase_dom"/>
</dbReference>